<keyword evidence="3" id="KW-0472">Membrane</keyword>
<dbReference type="Proteomes" id="UP000027100">
    <property type="component" value="Unassembled WGS sequence"/>
</dbReference>
<dbReference type="OrthoDB" id="9803286at2"/>
<dbReference type="RefSeq" id="WP_035600062.1">
    <property type="nucleotide sequence ID" value="NZ_ARYM01000016.1"/>
</dbReference>
<dbReference type="InterPro" id="IPR020396">
    <property type="entry name" value="NADH_UbQ_OxRdtase_CS"/>
</dbReference>
<dbReference type="Gene3D" id="3.30.460.80">
    <property type="entry name" value="NADH:ubiquinone oxidoreductase, 30kDa subunit"/>
    <property type="match status" value="1"/>
</dbReference>
<comment type="function">
    <text evidence="3">NDH-1 shuttles electrons from NADH, via FMN and iron-sulfur (Fe-S) centers, to quinones in the respiratory chain. The immediate electron acceptor for the enzyme in this species is believed to be ubiquinone. Couples the redox reaction to proton translocation (for every two electrons transferred, four hydrogen ions are translocated across the cytoplasmic membrane), and thus conserves the redox energy in a proton gradient.</text>
</comment>
<keyword evidence="8" id="KW-1185">Reference proteome</keyword>
<evidence type="ECO:0000259" key="6">
    <source>
        <dbReference type="Pfam" id="PF00329"/>
    </source>
</evidence>
<evidence type="ECO:0000256" key="3">
    <source>
        <dbReference type="HAMAP-Rule" id="MF_01357"/>
    </source>
</evidence>
<evidence type="ECO:0000256" key="5">
    <source>
        <dbReference type="RuleBase" id="RU003582"/>
    </source>
</evidence>
<feature type="domain" description="NADH:ubiquinone oxidoreductase 30kDa subunit" evidence="6">
    <location>
        <begin position="35"/>
        <end position="154"/>
    </location>
</feature>
<dbReference type="EMBL" id="ARYM01000016">
    <property type="protein sequence ID" value="KCZ97758.1"/>
    <property type="molecule type" value="Genomic_DNA"/>
</dbReference>
<dbReference type="PANTHER" id="PTHR10884:SF14">
    <property type="entry name" value="NADH DEHYDROGENASE [UBIQUINONE] IRON-SULFUR PROTEIN 3, MITOCHONDRIAL"/>
    <property type="match status" value="1"/>
</dbReference>
<evidence type="ECO:0000256" key="1">
    <source>
        <dbReference type="ARBA" id="ARBA00007569"/>
    </source>
</evidence>
<evidence type="ECO:0000313" key="8">
    <source>
        <dbReference type="Proteomes" id="UP000027100"/>
    </source>
</evidence>
<dbReference type="HAMAP" id="MF_01357">
    <property type="entry name" value="NDH1_NuoC"/>
    <property type="match status" value="1"/>
</dbReference>
<evidence type="ECO:0000256" key="4">
    <source>
        <dbReference type="RuleBase" id="RU003456"/>
    </source>
</evidence>
<dbReference type="GO" id="GO:0048038">
    <property type="term" value="F:quinone binding"/>
    <property type="evidence" value="ECO:0007669"/>
    <property type="project" value="UniProtKB-KW"/>
</dbReference>
<protein>
    <recommendedName>
        <fullName evidence="3">NADH-quinone oxidoreductase subunit C</fullName>
        <ecNumber evidence="3">7.1.1.-</ecNumber>
    </recommendedName>
    <alternativeName>
        <fullName evidence="3">NADH dehydrogenase I subunit C</fullName>
    </alternativeName>
    <alternativeName>
        <fullName evidence="3">NDH-1 subunit C</fullName>
    </alternativeName>
</protein>
<keyword evidence="7" id="KW-0560">Oxidoreductase</keyword>
<dbReference type="AlphaFoldDB" id="A0A062VGV5"/>
<dbReference type="SUPFAM" id="SSF143243">
    <property type="entry name" value="Nqo5-like"/>
    <property type="match status" value="1"/>
</dbReference>
<dbReference type="InterPro" id="IPR001268">
    <property type="entry name" value="NADH_UbQ_OxRdtase_30kDa_su"/>
</dbReference>
<dbReference type="PANTHER" id="PTHR10884">
    <property type="entry name" value="NADH DEHYDROGENASE UBIQUINONE IRON-SULFUR PROTEIN 3"/>
    <property type="match status" value="1"/>
</dbReference>
<gene>
    <name evidence="3" type="primary">nuoC</name>
    <name evidence="7" type="ORF">HPO_13872</name>
</gene>
<sequence length="202" mass="23894">MNTQALSELAAHIESRMPDAVRSWQIRVGELTLLAERDHIVPLLRFLRDDQQCNFETLIDVCGVDYPERSERFEVVYHLLSMRMNHRIRVRIRTDEETAVPSVVSLWPVANWFEREAFDMYGIQFADHPDLRRILTDYGFEGWPLRKDFPLTGHYEVRYDDLEKRVIYEPVKLAQEYRNFDFLSPWEGMTSVIPGDEKAKEG</sequence>
<dbReference type="eggNOG" id="COG0852">
    <property type="taxonomic scope" value="Bacteria"/>
</dbReference>
<dbReference type="PATRIC" id="fig|1280954.3.peg.2809"/>
<keyword evidence="3" id="KW-1003">Cell membrane</keyword>
<reference evidence="7 8" key="1">
    <citation type="journal article" date="2014" name="Antonie Van Leeuwenhoek">
        <title>Hyphomonas beringensis sp. nov. and Hyphomonas chukchiensis sp. nov., isolated from surface seawater of the Bering Sea and Chukchi Sea.</title>
        <authorList>
            <person name="Li C."/>
            <person name="Lai Q."/>
            <person name="Li G."/>
            <person name="Dong C."/>
            <person name="Wang J."/>
            <person name="Liao Y."/>
            <person name="Shao Z."/>
        </authorList>
    </citation>
    <scope>NUCLEOTIDE SEQUENCE [LARGE SCALE GENOMIC DNA]</scope>
    <source>
        <strain evidence="7 8">PS728</strain>
    </source>
</reference>
<keyword evidence="3" id="KW-0830">Ubiquinone</keyword>
<name>A0A062VGV5_9PROT</name>
<accession>A0A062VGV5</accession>
<evidence type="ECO:0000313" key="7">
    <source>
        <dbReference type="EMBL" id="KCZ97758.1"/>
    </source>
</evidence>
<dbReference type="PROSITE" id="PS00542">
    <property type="entry name" value="COMPLEX1_30K"/>
    <property type="match status" value="1"/>
</dbReference>
<keyword evidence="3 4" id="KW-0520">NAD</keyword>
<dbReference type="NCBIfam" id="NF004730">
    <property type="entry name" value="PRK06074.1-1"/>
    <property type="match status" value="1"/>
</dbReference>
<evidence type="ECO:0000256" key="2">
    <source>
        <dbReference type="ARBA" id="ARBA00022448"/>
    </source>
</evidence>
<dbReference type="GO" id="GO:0008137">
    <property type="term" value="F:NADH dehydrogenase (ubiquinone) activity"/>
    <property type="evidence" value="ECO:0007669"/>
    <property type="project" value="InterPro"/>
</dbReference>
<dbReference type="NCBIfam" id="NF004733">
    <property type="entry name" value="PRK06074.1-5"/>
    <property type="match status" value="1"/>
</dbReference>
<dbReference type="STRING" id="1280954.HPO_13872"/>
<comment type="caution">
    <text evidence="7">The sequence shown here is derived from an EMBL/GenBank/DDBJ whole genome shotgun (WGS) entry which is preliminary data.</text>
</comment>
<comment type="subcellular location">
    <subcellularLocation>
        <location evidence="3">Cell membrane</location>
        <topology evidence="3">Peripheral membrane protein</topology>
        <orientation evidence="3">Cytoplasmic side</orientation>
    </subcellularLocation>
</comment>
<comment type="similarity">
    <text evidence="1 3 4">Belongs to the complex I 30 kDa subunit family.</text>
</comment>
<dbReference type="InterPro" id="IPR010218">
    <property type="entry name" value="NADH_DH_suC"/>
</dbReference>
<keyword evidence="2 3" id="KW-0813">Transport</keyword>
<dbReference type="GO" id="GO:0005886">
    <property type="term" value="C:plasma membrane"/>
    <property type="evidence" value="ECO:0007669"/>
    <property type="project" value="UniProtKB-SubCell"/>
</dbReference>
<comment type="subunit">
    <text evidence="3">NDH-1 is composed of 14 different subunits. Subunits NuoB, C, D, E, F, and G constitute the peripheral sector of the complex.</text>
</comment>
<dbReference type="EC" id="7.1.1.-" evidence="3"/>
<proteinExistence type="inferred from homology"/>
<dbReference type="GO" id="GO:0050136">
    <property type="term" value="F:NADH dehydrogenase (quinone) (non-electrogenic) activity"/>
    <property type="evidence" value="ECO:0007669"/>
    <property type="project" value="UniProtKB-UniRule"/>
</dbReference>
<keyword evidence="3 4" id="KW-1278">Translocase</keyword>
<dbReference type="Pfam" id="PF00329">
    <property type="entry name" value="Complex1_30kDa"/>
    <property type="match status" value="1"/>
</dbReference>
<dbReference type="InterPro" id="IPR037232">
    <property type="entry name" value="NADH_quin_OxRdtase_su_C/D-like"/>
</dbReference>
<dbReference type="NCBIfam" id="TIGR01961">
    <property type="entry name" value="NuoC_fam"/>
    <property type="match status" value="1"/>
</dbReference>
<organism evidence="7 8">
    <name type="scientific">Hyphomonas polymorpha PS728</name>
    <dbReference type="NCBI Taxonomy" id="1280954"/>
    <lineage>
        <taxon>Bacteria</taxon>
        <taxon>Pseudomonadati</taxon>
        <taxon>Pseudomonadota</taxon>
        <taxon>Alphaproteobacteria</taxon>
        <taxon>Hyphomonadales</taxon>
        <taxon>Hyphomonadaceae</taxon>
        <taxon>Hyphomonas</taxon>
    </lineage>
</organism>
<comment type="catalytic activity">
    <reaction evidence="3 5">
        <text>a quinone + NADH + 5 H(+)(in) = a quinol + NAD(+) + 4 H(+)(out)</text>
        <dbReference type="Rhea" id="RHEA:57888"/>
        <dbReference type="ChEBI" id="CHEBI:15378"/>
        <dbReference type="ChEBI" id="CHEBI:24646"/>
        <dbReference type="ChEBI" id="CHEBI:57540"/>
        <dbReference type="ChEBI" id="CHEBI:57945"/>
        <dbReference type="ChEBI" id="CHEBI:132124"/>
    </reaction>
</comment>
<keyword evidence="3 5" id="KW-0874">Quinone</keyword>